<name>A0A6M3JVQ1_9ZZZZ</name>
<organism evidence="2">
    <name type="scientific">viral metagenome</name>
    <dbReference type="NCBI Taxonomy" id="1070528"/>
    <lineage>
        <taxon>unclassified sequences</taxon>
        <taxon>metagenomes</taxon>
        <taxon>organismal metagenomes</taxon>
    </lineage>
</organism>
<sequence>MDVKNIKEKGLINLIGGAWWGLNKAMVKALGLETALWLTDLFSKFEYFSAKGDVDKDGFFFNTQEDIRKDTGLGFDKQTSITKSLVGIGVLQVVKKGLPARNYYKIDIEKLSEIIGKWLSENQDPVHENNRVQSPGNPGTGHRGIQGLINKNKGNKNKDNKSTSNEVDNVPNGTLLYSENSSQDKPILRRRKIPLSEKPPYTPKDVKEIINIWVDIGFPEHKNHTSKIYNGTVYSLKKLRRGVFFNDLEVYNDYKDRKFTKEEIVDAIKNFAWFVNNLNFSPTNGYRDRLRKTTLLDFLYNPFAKKDRSLLLKYIDLPPNNHPEMSKILFGSFKGMRRGIGELSVKERAKLVSGSNRLCDFYDKNRKKIYPQFIRTTKDKAELLVDALKDRFADSRIEAGHFCSDYTFNTVLPQYLERQAVLVDENIIG</sequence>
<protein>
    <submittedName>
        <fullName evidence="2">Uncharacterized protein</fullName>
    </submittedName>
</protein>
<feature type="region of interest" description="Disordered" evidence="1">
    <location>
        <begin position="125"/>
        <end position="183"/>
    </location>
</feature>
<gene>
    <name evidence="2" type="ORF">MM415A02080_0011</name>
</gene>
<evidence type="ECO:0000313" key="2">
    <source>
        <dbReference type="EMBL" id="QJA74189.1"/>
    </source>
</evidence>
<evidence type="ECO:0000256" key="1">
    <source>
        <dbReference type="SAM" id="MobiDB-lite"/>
    </source>
</evidence>
<accession>A0A6M3JVQ1</accession>
<reference evidence="2" key="1">
    <citation type="submission" date="2020-03" db="EMBL/GenBank/DDBJ databases">
        <title>The deep terrestrial virosphere.</title>
        <authorList>
            <person name="Holmfeldt K."/>
            <person name="Nilsson E."/>
            <person name="Simone D."/>
            <person name="Lopez-Fernandez M."/>
            <person name="Wu X."/>
            <person name="de Brujin I."/>
            <person name="Lundin D."/>
            <person name="Andersson A."/>
            <person name="Bertilsson S."/>
            <person name="Dopson M."/>
        </authorList>
    </citation>
    <scope>NUCLEOTIDE SEQUENCE</scope>
    <source>
        <strain evidence="2">MM415A02080</strain>
    </source>
</reference>
<dbReference type="AlphaFoldDB" id="A0A6M3JVQ1"/>
<proteinExistence type="predicted"/>
<feature type="compositionally biased region" description="Polar residues" evidence="1">
    <location>
        <begin position="162"/>
        <end position="183"/>
    </location>
</feature>
<dbReference type="EMBL" id="MT142080">
    <property type="protein sequence ID" value="QJA74189.1"/>
    <property type="molecule type" value="Genomic_DNA"/>
</dbReference>